<reference evidence="3" key="1">
    <citation type="submission" date="2011-08" db="EMBL/GenBank/DDBJ databases">
        <authorList>
            <person name="Rombauts S."/>
        </authorList>
    </citation>
    <scope>NUCLEOTIDE SEQUENCE</scope>
    <source>
        <strain evidence="3">London</strain>
    </source>
</reference>
<proteinExistence type="predicted"/>
<dbReference type="HOGENOM" id="CLU_3016813_0_0_1"/>
<accession>T1K615</accession>
<reference evidence="2" key="2">
    <citation type="submission" date="2015-06" db="UniProtKB">
        <authorList>
            <consortium name="EnsemblMetazoa"/>
        </authorList>
    </citation>
    <scope>IDENTIFICATION</scope>
</reference>
<evidence type="ECO:0000313" key="2">
    <source>
        <dbReference type="EnsemblMetazoa" id="tetur05g08260.1"/>
    </source>
</evidence>
<dbReference type="EnsemblMetazoa" id="tetur05g08260.1">
    <property type="protein sequence ID" value="tetur05g08260.1"/>
    <property type="gene ID" value="tetur05g08260"/>
</dbReference>
<dbReference type="Proteomes" id="UP000015104">
    <property type="component" value="Unassembled WGS sequence"/>
</dbReference>
<dbReference type="AlphaFoldDB" id="T1K615"/>
<name>T1K615_TETUR</name>
<sequence>MSKKRQQRREENELMDAELRQDKTSQDKLFKPKDNYLIRLKWLAEELKSSAKQSNG</sequence>
<keyword evidence="3" id="KW-1185">Reference proteome</keyword>
<evidence type="ECO:0000256" key="1">
    <source>
        <dbReference type="SAM" id="MobiDB-lite"/>
    </source>
</evidence>
<organism evidence="2 3">
    <name type="scientific">Tetranychus urticae</name>
    <name type="common">Two-spotted spider mite</name>
    <dbReference type="NCBI Taxonomy" id="32264"/>
    <lineage>
        <taxon>Eukaryota</taxon>
        <taxon>Metazoa</taxon>
        <taxon>Ecdysozoa</taxon>
        <taxon>Arthropoda</taxon>
        <taxon>Chelicerata</taxon>
        <taxon>Arachnida</taxon>
        <taxon>Acari</taxon>
        <taxon>Acariformes</taxon>
        <taxon>Trombidiformes</taxon>
        <taxon>Prostigmata</taxon>
        <taxon>Eleutherengona</taxon>
        <taxon>Raphignathae</taxon>
        <taxon>Tetranychoidea</taxon>
        <taxon>Tetranychidae</taxon>
        <taxon>Tetranychus</taxon>
    </lineage>
</organism>
<feature type="region of interest" description="Disordered" evidence="1">
    <location>
        <begin position="1"/>
        <end position="20"/>
    </location>
</feature>
<evidence type="ECO:0000313" key="3">
    <source>
        <dbReference type="Proteomes" id="UP000015104"/>
    </source>
</evidence>
<protein>
    <submittedName>
        <fullName evidence="2">Uncharacterized protein</fullName>
    </submittedName>
</protein>
<dbReference type="EMBL" id="CAEY01001591">
    <property type="status" value="NOT_ANNOTATED_CDS"/>
    <property type="molecule type" value="Genomic_DNA"/>
</dbReference>
<feature type="compositionally biased region" description="Basic and acidic residues" evidence="1">
    <location>
        <begin position="8"/>
        <end position="20"/>
    </location>
</feature>